<name>A0A3M0G8L1_9FLAO</name>
<accession>A0A3M0G8L1</accession>
<dbReference type="EMBL" id="REFV01000011">
    <property type="protein sequence ID" value="RMB57389.1"/>
    <property type="molecule type" value="Genomic_DNA"/>
</dbReference>
<evidence type="ECO:0000313" key="1">
    <source>
        <dbReference type="EMBL" id="RMB57389.1"/>
    </source>
</evidence>
<dbReference type="Proteomes" id="UP000281985">
    <property type="component" value="Unassembled WGS sequence"/>
</dbReference>
<sequence>MSHQSLKFPLQLIENSDWQPIAGTQDHGTFYMIYIKFKSVKTEENNFGVEVQKIECDVRLQNFKGSITMGLVGNPTIQVLSPEERAAKVNTFDPDAFIAITVAPFHKNDFIKNVILQTEYKLTAGMVIETKYQLQDPPQTIQDFDNNAKKFFDINDPDNSAYVNPVYFERDGDEYLEIATKTWNTQQPFQSRSGIGGSPWGICFPNFSVILDN</sequence>
<organism evidence="1 2">
    <name type="scientific">Dokdonia sinensis</name>
    <dbReference type="NCBI Taxonomy" id="2479847"/>
    <lineage>
        <taxon>Bacteria</taxon>
        <taxon>Pseudomonadati</taxon>
        <taxon>Bacteroidota</taxon>
        <taxon>Flavobacteriia</taxon>
        <taxon>Flavobacteriales</taxon>
        <taxon>Flavobacteriaceae</taxon>
        <taxon>Dokdonia</taxon>
    </lineage>
</organism>
<reference evidence="1 2" key="1">
    <citation type="submission" date="2018-10" db="EMBL/GenBank/DDBJ databases">
        <title>Dokdonia luteus sp. nov., isolated from sea water.</title>
        <authorList>
            <person name="Zhou L.Y."/>
            <person name="Du Z.J."/>
        </authorList>
    </citation>
    <scope>NUCLEOTIDE SEQUENCE [LARGE SCALE GENOMIC DNA]</scope>
    <source>
        <strain evidence="1 2">SH27</strain>
    </source>
</reference>
<protein>
    <submittedName>
        <fullName evidence="1">Uncharacterized protein</fullName>
    </submittedName>
</protein>
<dbReference type="AlphaFoldDB" id="A0A3M0G8L1"/>
<dbReference type="OrthoDB" id="1446605at2"/>
<dbReference type="RefSeq" id="WP_121917867.1">
    <property type="nucleotide sequence ID" value="NZ_REFV01000011.1"/>
</dbReference>
<proteinExistence type="predicted"/>
<gene>
    <name evidence="1" type="ORF">EAX61_11625</name>
</gene>
<keyword evidence="2" id="KW-1185">Reference proteome</keyword>
<evidence type="ECO:0000313" key="2">
    <source>
        <dbReference type="Proteomes" id="UP000281985"/>
    </source>
</evidence>
<comment type="caution">
    <text evidence="1">The sequence shown here is derived from an EMBL/GenBank/DDBJ whole genome shotgun (WGS) entry which is preliminary data.</text>
</comment>